<name>A0A556QLK6_9BACT</name>
<keyword evidence="1" id="KW-0472">Membrane</keyword>
<organism evidence="2 3">
    <name type="scientific">Rariglobus hedericola</name>
    <dbReference type="NCBI Taxonomy" id="2597822"/>
    <lineage>
        <taxon>Bacteria</taxon>
        <taxon>Pseudomonadati</taxon>
        <taxon>Verrucomicrobiota</taxon>
        <taxon>Opitutia</taxon>
        <taxon>Opitutales</taxon>
        <taxon>Opitutaceae</taxon>
        <taxon>Rariglobus</taxon>
    </lineage>
</organism>
<keyword evidence="1" id="KW-0812">Transmembrane</keyword>
<protein>
    <submittedName>
        <fullName evidence="2">Uncharacterized protein</fullName>
    </submittedName>
</protein>
<proteinExistence type="predicted"/>
<feature type="transmembrane region" description="Helical" evidence="1">
    <location>
        <begin position="43"/>
        <end position="60"/>
    </location>
</feature>
<dbReference type="EMBL" id="VMBG01000002">
    <property type="protein sequence ID" value="TSJ77518.1"/>
    <property type="molecule type" value="Genomic_DNA"/>
</dbReference>
<evidence type="ECO:0000256" key="1">
    <source>
        <dbReference type="SAM" id="Phobius"/>
    </source>
</evidence>
<dbReference type="RefSeq" id="WP_144353939.1">
    <property type="nucleotide sequence ID" value="NZ_CBCRVV010000037.1"/>
</dbReference>
<evidence type="ECO:0000313" key="3">
    <source>
        <dbReference type="Proteomes" id="UP000315648"/>
    </source>
</evidence>
<keyword evidence="3" id="KW-1185">Reference proteome</keyword>
<keyword evidence="1" id="KW-1133">Transmembrane helix</keyword>
<evidence type="ECO:0000313" key="2">
    <source>
        <dbReference type="EMBL" id="TSJ77518.1"/>
    </source>
</evidence>
<feature type="transmembrane region" description="Helical" evidence="1">
    <location>
        <begin position="12"/>
        <end position="31"/>
    </location>
</feature>
<dbReference type="AlphaFoldDB" id="A0A556QLK6"/>
<reference evidence="2 3" key="1">
    <citation type="submission" date="2019-07" db="EMBL/GenBank/DDBJ databases">
        <title>Description of 53C-WASEF.</title>
        <authorList>
            <person name="Pitt A."/>
            <person name="Hahn M.W."/>
        </authorList>
    </citation>
    <scope>NUCLEOTIDE SEQUENCE [LARGE SCALE GENOMIC DNA]</scope>
    <source>
        <strain evidence="2 3">53C-WASEF</strain>
    </source>
</reference>
<dbReference type="Proteomes" id="UP000315648">
    <property type="component" value="Unassembled WGS sequence"/>
</dbReference>
<gene>
    <name evidence="2" type="ORF">FPL22_15650</name>
</gene>
<sequence>MTETKLAFGVALRSTGTAIAVLFFIGILSTILKPYHAALGDSAAPLTAVLFLLLLFWLFYKTSRQSIKVFKQTHRFYRDDEA</sequence>
<comment type="caution">
    <text evidence="2">The sequence shown here is derived from an EMBL/GenBank/DDBJ whole genome shotgun (WGS) entry which is preliminary data.</text>
</comment>
<accession>A0A556QLK6</accession>